<dbReference type="GO" id="GO:0051213">
    <property type="term" value="F:dioxygenase activity"/>
    <property type="evidence" value="ECO:0007669"/>
    <property type="project" value="UniProtKB-KW"/>
</dbReference>
<dbReference type="OrthoDB" id="9789841at2"/>
<evidence type="ECO:0000259" key="1">
    <source>
        <dbReference type="PROSITE" id="PS51819"/>
    </source>
</evidence>
<evidence type="ECO:0000313" key="2">
    <source>
        <dbReference type="EMBL" id="SEO86096.1"/>
    </source>
</evidence>
<dbReference type="CDD" id="cd06587">
    <property type="entry name" value="VOC"/>
    <property type="match status" value="1"/>
</dbReference>
<dbReference type="AlphaFoldDB" id="A0A1H8T5V9"/>
<dbReference type="EMBL" id="FODD01000048">
    <property type="protein sequence ID" value="SEO86096.1"/>
    <property type="molecule type" value="Genomic_DNA"/>
</dbReference>
<gene>
    <name evidence="2" type="ORF">SAMN05216267_104819</name>
</gene>
<keyword evidence="3" id="KW-1185">Reference proteome</keyword>
<dbReference type="RefSeq" id="WP_069466404.1">
    <property type="nucleotide sequence ID" value="NZ_FODD01000048.1"/>
</dbReference>
<dbReference type="Proteomes" id="UP000181951">
    <property type="component" value="Unassembled WGS sequence"/>
</dbReference>
<dbReference type="SUPFAM" id="SSF54593">
    <property type="entry name" value="Glyoxalase/Bleomycin resistance protein/Dihydroxybiphenyl dioxygenase"/>
    <property type="match status" value="1"/>
</dbReference>
<evidence type="ECO:0000313" key="3">
    <source>
        <dbReference type="Proteomes" id="UP000181951"/>
    </source>
</evidence>
<keyword evidence="2" id="KW-0223">Dioxygenase</keyword>
<dbReference type="Gene3D" id="3.10.180.10">
    <property type="entry name" value="2,3-Dihydroxybiphenyl 1,2-Dioxygenase, domain 1"/>
    <property type="match status" value="1"/>
</dbReference>
<protein>
    <submittedName>
        <fullName evidence="2">Catechol 2,3-dioxygenase</fullName>
    </submittedName>
</protein>
<feature type="domain" description="VOC" evidence="1">
    <location>
        <begin position="19"/>
        <end position="141"/>
    </location>
</feature>
<dbReference type="PROSITE" id="PS51819">
    <property type="entry name" value="VOC"/>
    <property type="match status" value="1"/>
</dbReference>
<name>A0A1H8T5V9_9ACTN</name>
<dbReference type="STRING" id="310780.SAMN05216267_104819"/>
<dbReference type="InterPro" id="IPR029068">
    <property type="entry name" value="Glyas_Bleomycin-R_OHBP_Dase"/>
</dbReference>
<sequence length="159" mass="17375">MTEKPPQIDYGNLPAPQEGFVATLFLTVRKVARSRDFYAKVLGGTVVLEENPCIVKLANTWILMNPGGPPTPDKPGITVADYEPGDTTSIFLNLRVADIDACYRLWSGRGAEFVTPPIDRGAEIRCYMRDPDGYLIEVGQATGLLSGHLAEKRPEDLPG</sequence>
<accession>A0A1H8T5V9</accession>
<organism evidence="2 3">
    <name type="scientific">Actinacidiphila rubida</name>
    <dbReference type="NCBI Taxonomy" id="310780"/>
    <lineage>
        <taxon>Bacteria</taxon>
        <taxon>Bacillati</taxon>
        <taxon>Actinomycetota</taxon>
        <taxon>Actinomycetes</taxon>
        <taxon>Kitasatosporales</taxon>
        <taxon>Streptomycetaceae</taxon>
        <taxon>Actinacidiphila</taxon>
    </lineage>
</organism>
<reference evidence="2 3" key="1">
    <citation type="submission" date="2016-10" db="EMBL/GenBank/DDBJ databases">
        <authorList>
            <person name="de Groot N.N."/>
        </authorList>
    </citation>
    <scope>NUCLEOTIDE SEQUENCE [LARGE SCALE GENOMIC DNA]</scope>
    <source>
        <strain evidence="2 3">CGMCC 4.2026</strain>
    </source>
</reference>
<dbReference type="Pfam" id="PF00903">
    <property type="entry name" value="Glyoxalase"/>
    <property type="match status" value="1"/>
</dbReference>
<dbReference type="InterPro" id="IPR004360">
    <property type="entry name" value="Glyas_Fos-R_dOase_dom"/>
</dbReference>
<dbReference type="InterPro" id="IPR037523">
    <property type="entry name" value="VOC_core"/>
</dbReference>
<proteinExistence type="predicted"/>
<keyword evidence="2" id="KW-0560">Oxidoreductase</keyword>